<evidence type="ECO:0000313" key="2">
    <source>
        <dbReference type="EMBL" id="MBB5331166.1"/>
    </source>
</evidence>
<keyword evidence="3" id="KW-1185">Reference proteome</keyword>
<sequence length="162" mass="17899">MKNALWSYFQNCLQAGRVALSSVGSRGGEFSPAYSYPRTRNEAASILCSALCSCPCSRIFPFRNQTGIASGPTKPGSNRTFALSKPRPKPYPPYTGTELPFRLQLSPHGNRTLDKVDKHHLTENATVIAVTAYGIADVKTTGKNEDIIRRRSFELRPPTKRP</sequence>
<evidence type="ECO:0000313" key="3">
    <source>
        <dbReference type="Proteomes" id="UP000535182"/>
    </source>
</evidence>
<accession>A0A9X0QIU0</accession>
<feature type="region of interest" description="Disordered" evidence="1">
    <location>
        <begin position="67"/>
        <end position="98"/>
    </location>
</feature>
<evidence type="ECO:0000256" key="1">
    <source>
        <dbReference type="SAM" id="MobiDB-lite"/>
    </source>
</evidence>
<proteinExistence type="predicted"/>
<dbReference type="AlphaFoldDB" id="A0A9X0QIU0"/>
<protein>
    <submittedName>
        <fullName evidence="2">Uncharacterized protein</fullName>
    </submittedName>
</protein>
<name>A0A9X0QIU0_9BACT</name>
<organism evidence="2 3">
    <name type="scientific">Tunturiibacter gelidiferens</name>
    <dbReference type="NCBI Taxonomy" id="3069689"/>
    <lineage>
        <taxon>Bacteria</taxon>
        <taxon>Pseudomonadati</taxon>
        <taxon>Acidobacteriota</taxon>
        <taxon>Terriglobia</taxon>
        <taxon>Terriglobales</taxon>
        <taxon>Acidobacteriaceae</taxon>
        <taxon>Tunturiibacter</taxon>
    </lineage>
</organism>
<comment type="caution">
    <text evidence="2">The sequence shown here is derived from an EMBL/GenBank/DDBJ whole genome shotgun (WGS) entry which is preliminary data.</text>
</comment>
<dbReference type="Proteomes" id="UP000535182">
    <property type="component" value="Unassembled WGS sequence"/>
</dbReference>
<reference evidence="2 3" key="1">
    <citation type="submission" date="2020-08" db="EMBL/GenBank/DDBJ databases">
        <title>Genomic Encyclopedia of Type Strains, Phase IV (KMG-V): Genome sequencing to study the core and pangenomes of soil and plant-associated prokaryotes.</title>
        <authorList>
            <person name="Whitman W."/>
        </authorList>
    </citation>
    <scope>NUCLEOTIDE SEQUENCE [LARGE SCALE GENOMIC DNA]</scope>
    <source>
        <strain evidence="2 3">X5P2</strain>
    </source>
</reference>
<gene>
    <name evidence="2" type="ORF">HDF14_004804</name>
</gene>
<dbReference type="EMBL" id="JACHEB010000013">
    <property type="protein sequence ID" value="MBB5331166.1"/>
    <property type="molecule type" value="Genomic_DNA"/>
</dbReference>